<sequence length="212" mass="22663">MAERIGLREMKRRRTREAISEAAIALFAAEGYDRVPVARIAAAAQVSKPTLFAYFPSKEDLVLHRIADHEDEAARVVRARPAGTAPLAALRAHFLDALDRRDPVTGLNDSPEVLEYQRLLYETPALAARLPAYLARGEKALAEALAEAGAPAGPARTAAAQITAVQRVLGEDTSARMLAGEPADAAAPEARRRAEEAFDLLEGGLAALFTTG</sequence>
<comment type="caution">
    <text evidence="6">The sequence shown here is derived from an EMBL/GenBank/DDBJ whole genome shotgun (WGS) entry which is preliminary data.</text>
</comment>
<evidence type="ECO:0000256" key="3">
    <source>
        <dbReference type="ARBA" id="ARBA00023163"/>
    </source>
</evidence>
<evidence type="ECO:0000313" key="7">
    <source>
        <dbReference type="Proteomes" id="UP000572635"/>
    </source>
</evidence>
<keyword evidence="3" id="KW-0804">Transcription</keyword>
<dbReference type="PRINTS" id="PR00455">
    <property type="entry name" value="HTHTETR"/>
</dbReference>
<name>A0A7W8QJW9_9ACTN</name>
<dbReference type="PANTHER" id="PTHR30055:SF234">
    <property type="entry name" value="HTH-TYPE TRANSCRIPTIONAL REGULATOR BETI"/>
    <property type="match status" value="1"/>
</dbReference>
<dbReference type="Pfam" id="PF00440">
    <property type="entry name" value="TetR_N"/>
    <property type="match status" value="1"/>
</dbReference>
<keyword evidence="1" id="KW-0805">Transcription regulation</keyword>
<gene>
    <name evidence="6" type="ORF">HDA36_001887</name>
</gene>
<feature type="domain" description="HTH tetR-type" evidence="5">
    <location>
        <begin position="13"/>
        <end position="73"/>
    </location>
</feature>
<evidence type="ECO:0000256" key="1">
    <source>
        <dbReference type="ARBA" id="ARBA00023015"/>
    </source>
</evidence>
<keyword evidence="7" id="KW-1185">Reference proteome</keyword>
<dbReference type="AlphaFoldDB" id="A0A7W8QJW9"/>
<evidence type="ECO:0000256" key="4">
    <source>
        <dbReference type="PROSITE-ProRule" id="PRU00335"/>
    </source>
</evidence>
<dbReference type="RefSeq" id="WP_184391459.1">
    <property type="nucleotide sequence ID" value="NZ_BAAAJD010000013.1"/>
</dbReference>
<dbReference type="SUPFAM" id="SSF46689">
    <property type="entry name" value="Homeodomain-like"/>
    <property type="match status" value="1"/>
</dbReference>
<proteinExistence type="predicted"/>
<dbReference type="PANTHER" id="PTHR30055">
    <property type="entry name" value="HTH-TYPE TRANSCRIPTIONAL REGULATOR RUTR"/>
    <property type="match status" value="1"/>
</dbReference>
<dbReference type="InterPro" id="IPR050109">
    <property type="entry name" value="HTH-type_TetR-like_transc_reg"/>
</dbReference>
<evidence type="ECO:0000313" key="6">
    <source>
        <dbReference type="EMBL" id="MBB5431803.1"/>
    </source>
</evidence>
<feature type="DNA-binding region" description="H-T-H motif" evidence="4">
    <location>
        <begin position="36"/>
        <end position="55"/>
    </location>
</feature>
<protein>
    <submittedName>
        <fullName evidence="6">AcrR family transcriptional regulator</fullName>
    </submittedName>
</protein>
<accession>A0A7W8QJW9</accession>
<dbReference type="Gene3D" id="1.10.10.60">
    <property type="entry name" value="Homeodomain-like"/>
    <property type="match status" value="1"/>
</dbReference>
<dbReference type="InterPro" id="IPR001647">
    <property type="entry name" value="HTH_TetR"/>
</dbReference>
<dbReference type="InterPro" id="IPR009057">
    <property type="entry name" value="Homeodomain-like_sf"/>
</dbReference>
<dbReference type="Proteomes" id="UP000572635">
    <property type="component" value="Unassembled WGS sequence"/>
</dbReference>
<organism evidence="6 7">
    <name type="scientific">Nocardiopsis composta</name>
    <dbReference type="NCBI Taxonomy" id="157465"/>
    <lineage>
        <taxon>Bacteria</taxon>
        <taxon>Bacillati</taxon>
        <taxon>Actinomycetota</taxon>
        <taxon>Actinomycetes</taxon>
        <taxon>Streptosporangiales</taxon>
        <taxon>Nocardiopsidaceae</taxon>
        <taxon>Nocardiopsis</taxon>
    </lineage>
</organism>
<evidence type="ECO:0000256" key="2">
    <source>
        <dbReference type="ARBA" id="ARBA00023125"/>
    </source>
</evidence>
<dbReference type="GO" id="GO:0003700">
    <property type="term" value="F:DNA-binding transcription factor activity"/>
    <property type="evidence" value="ECO:0007669"/>
    <property type="project" value="TreeGrafter"/>
</dbReference>
<dbReference type="PROSITE" id="PS50977">
    <property type="entry name" value="HTH_TETR_2"/>
    <property type="match status" value="1"/>
</dbReference>
<dbReference type="EMBL" id="JACHDB010000001">
    <property type="protein sequence ID" value="MBB5431803.1"/>
    <property type="molecule type" value="Genomic_DNA"/>
</dbReference>
<evidence type="ECO:0000259" key="5">
    <source>
        <dbReference type="PROSITE" id="PS50977"/>
    </source>
</evidence>
<reference evidence="6 7" key="1">
    <citation type="submission" date="2020-08" db="EMBL/GenBank/DDBJ databases">
        <title>Sequencing the genomes of 1000 actinobacteria strains.</title>
        <authorList>
            <person name="Klenk H.-P."/>
        </authorList>
    </citation>
    <scope>NUCLEOTIDE SEQUENCE [LARGE SCALE GENOMIC DNA]</scope>
    <source>
        <strain evidence="6 7">DSM 44551</strain>
    </source>
</reference>
<dbReference type="Gene3D" id="1.10.357.10">
    <property type="entry name" value="Tetracycline Repressor, domain 2"/>
    <property type="match status" value="1"/>
</dbReference>
<dbReference type="GO" id="GO:0000976">
    <property type="term" value="F:transcription cis-regulatory region binding"/>
    <property type="evidence" value="ECO:0007669"/>
    <property type="project" value="TreeGrafter"/>
</dbReference>
<keyword evidence="2 4" id="KW-0238">DNA-binding</keyword>